<gene>
    <name evidence="1" type="ORF">GJA_4506</name>
</gene>
<proteinExistence type="predicted"/>
<sequence>MHLAHQFFGIAFRQVGFFHDFCPEYFKAAILRSIGNNHVFCLRATDSVNLISLPH</sequence>
<organism evidence="1 2">
    <name type="scientific">Janthinobacterium agaricidamnosum NBRC 102515 = DSM 9628</name>
    <dbReference type="NCBI Taxonomy" id="1349767"/>
    <lineage>
        <taxon>Bacteria</taxon>
        <taxon>Pseudomonadati</taxon>
        <taxon>Pseudomonadota</taxon>
        <taxon>Betaproteobacteria</taxon>
        <taxon>Burkholderiales</taxon>
        <taxon>Oxalobacteraceae</taxon>
        <taxon>Janthinobacterium</taxon>
    </lineage>
</organism>
<dbReference type="AlphaFoldDB" id="W0VCL8"/>
<dbReference type="EMBL" id="HG322949">
    <property type="protein sequence ID" value="CDG85113.1"/>
    <property type="molecule type" value="Genomic_DNA"/>
</dbReference>
<evidence type="ECO:0000313" key="1">
    <source>
        <dbReference type="EMBL" id="CDG85113.1"/>
    </source>
</evidence>
<reference evidence="1" key="1">
    <citation type="journal article" date="2015" name="Genome Announc.">
        <title>Genome Sequence of Mushroom Soft-Rot Pathogen Janthinobacterium agaricidamnosum.</title>
        <authorList>
            <person name="Graupner K."/>
            <person name="Lackner G."/>
            <person name="Hertweck C."/>
        </authorList>
    </citation>
    <scope>NUCLEOTIDE SEQUENCE [LARGE SCALE GENOMIC DNA]</scope>
    <source>
        <strain evidence="1">DSM 9628</strain>
    </source>
</reference>
<dbReference type="PATRIC" id="fig|1349767.4.peg.1145"/>
<accession>W0VCL8</accession>
<protein>
    <submittedName>
        <fullName evidence="1">Uncharacterized protein</fullName>
    </submittedName>
</protein>
<dbReference type="Proteomes" id="UP000027604">
    <property type="component" value="Chromosome I"/>
</dbReference>
<dbReference type="STRING" id="1349767.GJA_4506"/>
<dbReference type="HOGENOM" id="CLU_3026194_0_0_4"/>
<evidence type="ECO:0000313" key="2">
    <source>
        <dbReference type="Proteomes" id="UP000027604"/>
    </source>
</evidence>
<keyword evidence="2" id="KW-1185">Reference proteome</keyword>
<dbReference type="KEGG" id="jag:GJA_4506"/>
<name>W0VCL8_9BURK</name>